<dbReference type="Proteomes" id="UP000008311">
    <property type="component" value="Unassembled WGS sequence"/>
</dbReference>
<dbReference type="InParanoid" id="B9T471"/>
<dbReference type="AlphaFoldDB" id="B9T471"/>
<accession>B9T471</accession>
<reference evidence="2" key="1">
    <citation type="journal article" date="2010" name="Nat. Biotechnol.">
        <title>Draft genome sequence of the oilseed species Ricinus communis.</title>
        <authorList>
            <person name="Chan A.P."/>
            <person name="Crabtree J."/>
            <person name="Zhao Q."/>
            <person name="Lorenzi H."/>
            <person name="Orvis J."/>
            <person name="Puiu D."/>
            <person name="Melake-Berhan A."/>
            <person name="Jones K.M."/>
            <person name="Redman J."/>
            <person name="Chen G."/>
            <person name="Cahoon E.B."/>
            <person name="Gedil M."/>
            <person name="Stanke M."/>
            <person name="Haas B.J."/>
            <person name="Wortman J.R."/>
            <person name="Fraser-Liggett C.M."/>
            <person name="Ravel J."/>
            <person name="Rabinowicz P.D."/>
        </authorList>
    </citation>
    <scope>NUCLEOTIDE SEQUENCE [LARGE SCALE GENOMIC DNA]</scope>
    <source>
        <strain evidence="2">cv. Hale</strain>
    </source>
</reference>
<keyword evidence="2" id="KW-1185">Reference proteome</keyword>
<evidence type="ECO:0000313" key="1">
    <source>
        <dbReference type="EMBL" id="EEF29348.1"/>
    </source>
</evidence>
<dbReference type="EMBL" id="EQ974456">
    <property type="protein sequence ID" value="EEF29348.1"/>
    <property type="molecule type" value="Genomic_DNA"/>
</dbReference>
<name>B9T471_RICCO</name>
<gene>
    <name evidence="1" type="ORF">RCOM_0423970</name>
</gene>
<sequence>MQQEVLLKSYLMYCMMGFVFNAFGPAKDAQICWFYLLDEEQGEENLLCIST</sequence>
<proteinExistence type="predicted"/>
<protein>
    <submittedName>
        <fullName evidence="1">Uncharacterized protein</fullName>
    </submittedName>
</protein>
<evidence type="ECO:0000313" key="2">
    <source>
        <dbReference type="Proteomes" id="UP000008311"/>
    </source>
</evidence>
<organism evidence="1 2">
    <name type="scientific">Ricinus communis</name>
    <name type="common">Castor bean</name>
    <dbReference type="NCBI Taxonomy" id="3988"/>
    <lineage>
        <taxon>Eukaryota</taxon>
        <taxon>Viridiplantae</taxon>
        <taxon>Streptophyta</taxon>
        <taxon>Embryophyta</taxon>
        <taxon>Tracheophyta</taxon>
        <taxon>Spermatophyta</taxon>
        <taxon>Magnoliopsida</taxon>
        <taxon>eudicotyledons</taxon>
        <taxon>Gunneridae</taxon>
        <taxon>Pentapetalae</taxon>
        <taxon>rosids</taxon>
        <taxon>fabids</taxon>
        <taxon>Malpighiales</taxon>
        <taxon>Euphorbiaceae</taxon>
        <taxon>Acalyphoideae</taxon>
        <taxon>Acalypheae</taxon>
        <taxon>Ricinus</taxon>
    </lineage>
</organism>